<proteinExistence type="predicted"/>
<protein>
    <submittedName>
        <fullName evidence="1">Uncharacterized protein</fullName>
    </submittedName>
</protein>
<organism evidence="1 2">
    <name type="scientific">Puccinia graminis f. sp. tritici</name>
    <dbReference type="NCBI Taxonomy" id="56615"/>
    <lineage>
        <taxon>Eukaryota</taxon>
        <taxon>Fungi</taxon>
        <taxon>Dikarya</taxon>
        <taxon>Basidiomycota</taxon>
        <taxon>Pucciniomycotina</taxon>
        <taxon>Pucciniomycetes</taxon>
        <taxon>Pucciniales</taxon>
        <taxon>Pucciniaceae</taxon>
        <taxon>Puccinia</taxon>
    </lineage>
</organism>
<dbReference type="AlphaFoldDB" id="A0A5B0RCY2"/>
<sequence length="111" mass="12456">MAAQGSSMIAPTSVSIVSSHDISLQRRIDSLEDSTPESVCVGFKFGKNLFKNLSQVSPEDYDGMEMLQIVDFMEMESGNRIISSEDEFAYYHKVLLKSLRTTVRGTEENPR</sequence>
<comment type="caution">
    <text evidence="1">The sequence shown here is derived from an EMBL/GenBank/DDBJ whole genome shotgun (WGS) entry which is preliminary data.</text>
</comment>
<dbReference type="EMBL" id="VDEP01000212">
    <property type="protein sequence ID" value="KAA1123068.1"/>
    <property type="molecule type" value="Genomic_DNA"/>
</dbReference>
<accession>A0A5B0RCY2</accession>
<name>A0A5B0RCY2_PUCGR</name>
<evidence type="ECO:0000313" key="2">
    <source>
        <dbReference type="Proteomes" id="UP000325313"/>
    </source>
</evidence>
<reference evidence="1 2" key="1">
    <citation type="submission" date="2019-05" db="EMBL/GenBank/DDBJ databases">
        <title>Emergence of the Ug99 lineage of the wheat stem rust pathogen through somatic hybridization.</title>
        <authorList>
            <person name="Li F."/>
            <person name="Upadhyaya N.M."/>
            <person name="Sperschneider J."/>
            <person name="Matny O."/>
            <person name="Nguyen-Phuc H."/>
            <person name="Mago R."/>
            <person name="Raley C."/>
            <person name="Miller M.E."/>
            <person name="Silverstein K.A.T."/>
            <person name="Henningsen E."/>
            <person name="Hirsch C.D."/>
            <person name="Visser B."/>
            <person name="Pretorius Z.A."/>
            <person name="Steffenson B.J."/>
            <person name="Schwessinger B."/>
            <person name="Dodds P.N."/>
            <person name="Figueroa M."/>
        </authorList>
    </citation>
    <scope>NUCLEOTIDE SEQUENCE [LARGE SCALE GENOMIC DNA]</scope>
    <source>
        <strain evidence="1 2">Ug99</strain>
    </source>
</reference>
<gene>
    <name evidence="1" type="ORF">PGTUg99_017639</name>
</gene>
<evidence type="ECO:0000313" key="1">
    <source>
        <dbReference type="EMBL" id="KAA1123068.1"/>
    </source>
</evidence>
<dbReference type="Proteomes" id="UP000325313">
    <property type="component" value="Unassembled WGS sequence"/>
</dbReference>